<dbReference type="EMBL" id="JACXYY010000005">
    <property type="protein sequence ID" value="MBD3915511.1"/>
    <property type="molecule type" value="Genomic_DNA"/>
</dbReference>
<evidence type="ECO:0000313" key="3">
    <source>
        <dbReference type="Proteomes" id="UP000649289"/>
    </source>
</evidence>
<evidence type="ECO:0000313" key="2">
    <source>
        <dbReference type="EMBL" id="MBD3915511.1"/>
    </source>
</evidence>
<gene>
    <name evidence="2" type="ORF">IEZ25_12885</name>
</gene>
<keyword evidence="3" id="KW-1185">Reference proteome</keyword>
<keyword evidence="1" id="KW-0812">Transmembrane</keyword>
<protein>
    <submittedName>
        <fullName evidence="2">Uncharacterized protein</fullName>
    </submittedName>
</protein>
<keyword evidence="1" id="KW-1133">Transmembrane helix</keyword>
<organism evidence="2 3">
    <name type="scientific">Nocardioides hwasunensis</name>
    <dbReference type="NCBI Taxonomy" id="397258"/>
    <lineage>
        <taxon>Bacteria</taxon>
        <taxon>Bacillati</taxon>
        <taxon>Actinomycetota</taxon>
        <taxon>Actinomycetes</taxon>
        <taxon>Propionibacteriales</taxon>
        <taxon>Nocardioidaceae</taxon>
        <taxon>Nocardioides</taxon>
    </lineage>
</organism>
<dbReference type="Proteomes" id="UP000649289">
    <property type="component" value="Unassembled WGS sequence"/>
</dbReference>
<feature type="transmembrane region" description="Helical" evidence="1">
    <location>
        <begin position="105"/>
        <end position="123"/>
    </location>
</feature>
<reference evidence="2 3" key="1">
    <citation type="submission" date="2020-09" db="EMBL/GenBank/DDBJ databases">
        <title>novel species in genus Nocardioides.</title>
        <authorList>
            <person name="Zhang G."/>
        </authorList>
    </citation>
    <scope>NUCLEOTIDE SEQUENCE [LARGE SCALE GENOMIC DNA]</scope>
    <source>
        <strain evidence="2 3">19197</strain>
    </source>
</reference>
<evidence type="ECO:0000256" key="1">
    <source>
        <dbReference type="SAM" id="Phobius"/>
    </source>
</evidence>
<name>A0ABR8MJP7_9ACTN</name>
<comment type="caution">
    <text evidence="2">The sequence shown here is derived from an EMBL/GenBank/DDBJ whole genome shotgun (WGS) entry which is preliminary data.</text>
</comment>
<keyword evidence="1" id="KW-0472">Membrane</keyword>
<feature type="transmembrane region" description="Helical" evidence="1">
    <location>
        <begin position="64"/>
        <end position="85"/>
    </location>
</feature>
<proteinExistence type="predicted"/>
<accession>A0ABR8MJP7</accession>
<sequence length="243" mass="27178">MCVTTFERLDAGPVQDTVSRLESRVRARFPERGLLAVVGELAVLTTDVAEGSSAVRGRLRWVRLGSRVAAVVVLVATVAVFALAFRDAVRAGPDRSFEWVPLIESAINDLVFAGLALWFLYALPQRLERGRLLDLLHRLRSLAHIVDMHQLTKDPERLRPDFVRTDESVRVDLTRAEMEHYLDYCSEMLSLIGKVAALCAEESRDSLVLTTVSDLETLTTGMSRKIWQKISLLPHEGSRPVSD</sequence>